<feature type="binding site" evidence="7">
    <location>
        <position position="92"/>
    </location>
    <ligand>
        <name>S-adenosyl-L-methionine</name>
        <dbReference type="ChEBI" id="CHEBI:59789"/>
    </ligand>
</feature>
<dbReference type="EC" id="2.1.1.33" evidence="7"/>
<dbReference type="STRING" id="1781255.BH720_14280"/>
<evidence type="ECO:0000256" key="3">
    <source>
        <dbReference type="ARBA" id="ARBA00022603"/>
    </source>
</evidence>
<evidence type="ECO:0000313" key="9">
    <source>
        <dbReference type="EMBL" id="OEJ74394.1"/>
    </source>
</evidence>
<dbReference type="PANTHER" id="PTHR23417:SF21">
    <property type="entry name" value="TRNA (GUANINE-N(7)-)-METHYLTRANSFERASE"/>
    <property type="match status" value="1"/>
</dbReference>
<feature type="binding site" evidence="7">
    <location>
        <position position="118"/>
    </location>
    <ligand>
        <name>S-adenosyl-L-methionine</name>
        <dbReference type="ChEBI" id="CHEBI:59789"/>
    </ligand>
</feature>
<feature type="region of interest" description="Disordered" evidence="8">
    <location>
        <begin position="211"/>
        <end position="233"/>
    </location>
</feature>
<reference evidence="9" key="1">
    <citation type="submission" date="2016-09" db="EMBL/GenBank/DDBJ databases">
        <title>Draft genome of thermotolerant cyanobacterium Desertifilum sp. strain IPPAS B-1220.</title>
        <authorList>
            <person name="Sinetova M.A."/>
            <person name="Bolakhan K."/>
            <person name="Zayadan B.K."/>
            <person name="Mironov K.S."/>
            <person name="Ustinova V."/>
            <person name="Kupriyanova E.V."/>
            <person name="Sidorov R.A."/>
            <person name="Skrypnik A.N."/>
            <person name="Gogoleva N.E."/>
            <person name="Gogolev Y.V."/>
            <person name="Los D.A."/>
        </authorList>
    </citation>
    <scope>NUCLEOTIDE SEQUENCE [LARGE SCALE GENOMIC DNA]</scope>
    <source>
        <strain evidence="9">IPPAS B-1220</strain>
    </source>
</reference>
<comment type="caution">
    <text evidence="9">The sequence shown here is derived from an EMBL/GenBank/DDBJ whole genome shotgun (WGS) entry which is preliminary data.</text>
</comment>
<gene>
    <name evidence="7" type="primary">trmB</name>
    <name evidence="9" type="ORF">BH720_14280</name>
</gene>
<comment type="pathway">
    <text evidence="7">tRNA modification; N(7)-methylguanine-tRNA biosynthesis.</text>
</comment>
<dbReference type="PANTHER" id="PTHR23417">
    <property type="entry name" value="3-DEOXY-D-MANNO-OCTULOSONIC-ACID TRANSFERASE/TRNA GUANINE-N 7 - -METHYLTRANSFERASE"/>
    <property type="match status" value="1"/>
</dbReference>
<protein>
    <recommendedName>
        <fullName evidence="7">tRNA (guanine-N(7)-)-methyltransferase</fullName>
        <ecNumber evidence="7">2.1.1.33</ecNumber>
    </recommendedName>
    <alternativeName>
        <fullName evidence="7">tRNA (guanine(46)-N(7))-methyltransferase</fullName>
    </alternativeName>
    <alternativeName>
        <fullName evidence="7">tRNA(m7G46)-methyltransferase</fullName>
    </alternativeName>
</protein>
<dbReference type="InterPro" id="IPR029063">
    <property type="entry name" value="SAM-dependent_MTases_sf"/>
</dbReference>
<feature type="binding site" evidence="7">
    <location>
        <position position="65"/>
    </location>
    <ligand>
        <name>S-adenosyl-L-methionine</name>
        <dbReference type="ChEBI" id="CHEBI:59789"/>
    </ligand>
</feature>
<feature type="binding site" evidence="7">
    <location>
        <position position="154"/>
    </location>
    <ligand>
        <name>substrate</name>
    </ligand>
</feature>
<feature type="binding site" evidence="7">
    <location>
        <position position="122"/>
    </location>
    <ligand>
        <name>substrate</name>
    </ligand>
</feature>
<evidence type="ECO:0000256" key="4">
    <source>
        <dbReference type="ARBA" id="ARBA00022679"/>
    </source>
</evidence>
<dbReference type="InterPro" id="IPR003358">
    <property type="entry name" value="tRNA_(Gua-N-7)_MeTrfase_Trmb"/>
</dbReference>
<keyword evidence="3 7" id="KW-0489">Methyltransferase</keyword>
<dbReference type="EMBL" id="MJGC01000066">
    <property type="protein sequence ID" value="OEJ74394.1"/>
    <property type="molecule type" value="Genomic_DNA"/>
</dbReference>
<dbReference type="Pfam" id="PF02390">
    <property type="entry name" value="Methyltransf_4"/>
    <property type="match status" value="1"/>
</dbReference>
<dbReference type="GO" id="GO:0008176">
    <property type="term" value="F:tRNA (guanine(46)-N7)-methyltransferase activity"/>
    <property type="evidence" value="ECO:0007669"/>
    <property type="project" value="UniProtKB-UniRule"/>
</dbReference>
<dbReference type="SUPFAM" id="SSF53335">
    <property type="entry name" value="S-adenosyl-L-methionine-dependent methyltransferases"/>
    <property type="match status" value="1"/>
</dbReference>
<comment type="function">
    <text evidence="2 7">Catalyzes the formation of N(7)-methylguanine at position 46 (m7G46) in tRNA.</text>
</comment>
<evidence type="ECO:0000256" key="7">
    <source>
        <dbReference type="HAMAP-Rule" id="MF_01057"/>
    </source>
</evidence>
<dbReference type="NCBIfam" id="TIGR00091">
    <property type="entry name" value="tRNA (guanosine(46)-N7)-methyltransferase TrmB"/>
    <property type="match status" value="1"/>
</dbReference>
<organism evidence="9">
    <name type="scientific">Desertifilum tharense IPPAS B-1220</name>
    <dbReference type="NCBI Taxonomy" id="1781255"/>
    <lineage>
        <taxon>Bacteria</taxon>
        <taxon>Bacillati</taxon>
        <taxon>Cyanobacteriota</taxon>
        <taxon>Cyanophyceae</taxon>
        <taxon>Desertifilales</taxon>
        <taxon>Desertifilaceae</taxon>
        <taxon>Desertifilum</taxon>
    </lineage>
</organism>
<evidence type="ECO:0000256" key="2">
    <source>
        <dbReference type="ARBA" id="ARBA00003015"/>
    </source>
</evidence>
<evidence type="ECO:0000256" key="6">
    <source>
        <dbReference type="ARBA" id="ARBA00022694"/>
    </source>
</evidence>
<comment type="catalytic activity">
    <reaction evidence="1 7">
        <text>guanosine(46) in tRNA + S-adenosyl-L-methionine = N(7)-methylguanosine(46) in tRNA + S-adenosyl-L-homocysteine</text>
        <dbReference type="Rhea" id="RHEA:42708"/>
        <dbReference type="Rhea" id="RHEA-COMP:10188"/>
        <dbReference type="Rhea" id="RHEA-COMP:10189"/>
        <dbReference type="ChEBI" id="CHEBI:57856"/>
        <dbReference type="ChEBI" id="CHEBI:59789"/>
        <dbReference type="ChEBI" id="CHEBI:74269"/>
        <dbReference type="ChEBI" id="CHEBI:74480"/>
        <dbReference type="EC" id="2.1.1.33"/>
    </reaction>
</comment>
<name>A0A1E5QIH0_9CYAN</name>
<keyword evidence="5 7" id="KW-0949">S-adenosyl-L-methionine</keyword>
<evidence type="ECO:0000256" key="1">
    <source>
        <dbReference type="ARBA" id="ARBA00000142"/>
    </source>
</evidence>
<dbReference type="PROSITE" id="PS51625">
    <property type="entry name" value="SAM_MT_TRMB"/>
    <property type="match status" value="1"/>
</dbReference>
<dbReference type="AlphaFoldDB" id="A0A1E5QIH0"/>
<keyword evidence="6 7" id="KW-0819">tRNA processing</keyword>
<evidence type="ECO:0000256" key="5">
    <source>
        <dbReference type="ARBA" id="ARBA00022691"/>
    </source>
</evidence>
<dbReference type="UniPathway" id="UPA00989"/>
<dbReference type="InterPro" id="IPR055361">
    <property type="entry name" value="tRNA_methyltr_TrmB_bact"/>
</dbReference>
<dbReference type="HAMAP" id="MF_01057">
    <property type="entry name" value="tRNA_methyltr_TrmB"/>
    <property type="match status" value="1"/>
</dbReference>
<dbReference type="CDD" id="cd02440">
    <property type="entry name" value="AdoMet_MTases"/>
    <property type="match status" value="1"/>
</dbReference>
<dbReference type="RefSeq" id="WP_069967892.1">
    <property type="nucleotide sequence ID" value="NZ_CM124774.1"/>
</dbReference>
<comment type="caution">
    <text evidence="7">Lacks conserved residue(s) required for the propagation of feature annotation.</text>
</comment>
<dbReference type="GO" id="GO:0043527">
    <property type="term" value="C:tRNA methyltransferase complex"/>
    <property type="evidence" value="ECO:0007669"/>
    <property type="project" value="TreeGrafter"/>
</dbReference>
<proteinExistence type="inferred from homology"/>
<dbReference type="OrthoDB" id="9802090at2"/>
<feature type="binding site" evidence="7">
    <location>
        <position position="40"/>
    </location>
    <ligand>
        <name>S-adenosyl-L-methionine</name>
        <dbReference type="ChEBI" id="CHEBI:59789"/>
    </ligand>
</feature>
<evidence type="ECO:0000256" key="8">
    <source>
        <dbReference type="SAM" id="MobiDB-lite"/>
    </source>
</evidence>
<comment type="similarity">
    <text evidence="7">Belongs to the class I-like SAM-binding methyltransferase superfamily. TrmB family.</text>
</comment>
<dbReference type="Gene3D" id="3.40.50.150">
    <property type="entry name" value="Vaccinia Virus protein VP39"/>
    <property type="match status" value="1"/>
</dbReference>
<sequence length="233" mass="26438">MARVRVREHVNPLAEKYQTSIAPPQWDNLYGKVQQPLHLDIGCARGRFVLKMAQALPQWNFLGLEIREPLVEEANQIRDELGLTNLHYLFCNANNSLQPLLASLPVGVLQRVTIQFPDPWFKKRHQKRRVVQPELVEQLAIALPEGAEVFLQSDVEEVALQMRSLFDESPVFQPTTAGWLETNPLPIPTEREIATLARNFPVYRALFHKLNPTGQKDPHSEAQGGEGQTQING</sequence>
<keyword evidence="4 7" id="KW-0808">Transferase</keyword>
<accession>A0A1E5QIH0</accession>